<comment type="similarity">
    <text evidence="1">Belongs to the ETF alpha-subunit/FixB family.</text>
</comment>
<protein>
    <submittedName>
        <fullName evidence="8">Electron transfer flavoprotein alpha subunit</fullName>
    </submittedName>
</protein>
<dbReference type="InterPro" id="IPR018206">
    <property type="entry name" value="ETF_asu_C_CS"/>
</dbReference>
<organism evidence="8 9">
    <name type="scientific">Roseiflexus castenholzii (strain DSM 13941 / HLO8)</name>
    <dbReference type="NCBI Taxonomy" id="383372"/>
    <lineage>
        <taxon>Bacteria</taxon>
        <taxon>Bacillati</taxon>
        <taxon>Chloroflexota</taxon>
        <taxon>Chloroflexia</taxon>
        <taxon>Chloroflexales</taxon>
        <taxon>Roseiflexineae</taxon>
        <taxon>Roseiflexaceae</taxon>
        <taxon>Roseiflexus</taxon>
    </lineage>
</organism>
<dbReference type="InterPro" id="IPR014729">
    <property type="entry name" value="Rossmann-like_a/b/a_fold"/>
</dbReference>
<keyword evidence="2" id="KW-0813">Transport</keyword>
<dbReference type="AlphaFoldDB" id="A7NNS7"/>
<keyword evidence="5" id="KW-0249">Electron transport</keyword>
<dbReference type="EMBL" id="CP000804">
    <property type="protein sequence ID" value="ABU59221.1"/>
    <property type="molecule type" value="Genomic_DNA"/>
</dbReference>
<keyword evidence="3" id="KW-0285">Flavoprotein</keyword>
<evidence type="ECO:0000256" key="3">
    <source>
        <dbReference type="ARBA" id="ARBA00022630"/>
    </source>
</evidence>
<feature type="domain" description="Electron transfer flavoprotein alpha/beta-subunit N-terminal" evidence="7">
    <location>
        <begin position="5"/>
        <end position="191"/>
    </location>
</feature>
<comment type="cofactor">
    <cofactor evidence="6">
        <name>FAD</name>
        <dbReference type="ChEBI" id="CHEBI:57692"/>
    </cofactor>
    <text evidence="6">Binds 1 FAD per dimer.</text>
</comment>
<feature type="binding site" evidence="6">
    <location>
        <begin position="271"/>
        <end position="278"/>
    </location>
    <ligand>
        <name>FAD</name>
        <dbReference type="ChEBI" id="CHEBI:57692"/>
    </ligand>
</feature>
<sequence>MANEIWVVIERTAHGDMAGVSKELLGKARELADANGMKVGALILGAGIGDLAQVAFSYGADTAYVVDDGALAQYTTDGYVGTAAALAKKYQPALILTGAGFQMRDFSAALAAELDTGVAADSTNVMIENGTVSAVRSSHGGNVINTLTFAPGRTAVVSVRKQSFPEPQANPDRSGAAVTENLPGVPMRAKVVSVAPKQGAVNLSDAAIIVSGGRGLGSPENYYKLIPPLAEAVGGAYGASRAIVDAGWVPYEHQVGQTGKTVSPKLYMAIGISGAIQHLAGMRSSRTIVAINKDPDAPIFRVATYGVVGDANEIVPLLTEEIKKRTGR</sequence>
<dbReference type="Proteomes" id="UP000000263">
    <property type="component" value="Chromosome"/>
</dbReference>
<dbReference type="InterPro" id="IPR033947">
    <property type="entry name" value="ETF_alpha_N"/>
</dbReference>
<dbReference type="InterPro" id="IPR014731">
    <property type="entry name" value="ETF_asu_C"/>
</dbReference>
<feature type="binding site" evidence="6">
    <location>
        <position position="292"/>
    </location>
    <ligand>
        <name>FAD</name>
        <dbReference type="ChEBI" id="CHEBI:57692"/>
    </ligand>
</feature>
<accession>A7NNS7</accession>
<feature type="binding site" evidence="6">
    <location>
        <position position="214"/>
    </location>
    <ligand>
        <name>FAD</name>
        <dbReference type="ChEBI" id="CHEBI:57692"/>
    </ligand>
</feature>
<dbReference type="eggNOG" id="COG2025">
    <property type="taxonomic scope" value="Bacteria"/>
</dbReference>
<dbReference type="FunFam" id="3.40.50.1220:FF:000001">
    <property type="entry name" value="Electron transfer flavoprotein, alpha subunit"/>
    <property type="match status" value="1"/>
</dbReference>
<dbReference type="CDD" id="cd01715">
    <property type="entry name" value="ETF_alpha"/>
    <property type="match status" value="1"/>
</dbReference>
<evidence type="ECO:0000256" key="1">
    <source>
        <dbReference type="ARBA" id="ARBA00005817"/>
    </source>
</evidence>
<dbReference type="KEGG" id="rca:Rcas_3167"/>
<dbReference type="Pfam" id="PF01012">
    <property type="entry name" value="ETF"/>
    <property type="match status" value="1"/>
</dbReference>
<dbReference type="PANTHER" id="PTHR43153">
    <property type="entry name" value="ELECTRON TRANSFER FLAVOPROTEIN ALPHA"/>
    <property type="match status" value="1"/>
</dbReference>
<evidence type="ECO:0000256" key="5">
    <source>
        <dbReference type="ARBA" id="ARBA00022982"/>
    </source>
</evidence>
<dbReference type="Pfam" id="PF00766">
    <property type="entry name" value="ETF_alpha"/>
    <property type="match status" value="1"/>
</dbReference>
<feature type="binding site" evidence="6">
    <location>
        <begin position="240"/>
        <end position="241"/>
    </location>
    <ligand>
        <name>FAD</name>
        <dbReference type="ChEBI" id="CHEBI:57692"/>
    </ligand>
</feature>
<dbReference type="SMART" id="SM00893">
    <property type="entry name" value="ETF"/>
    <property type="match status" value="1"/>
</dbReference>
<gene>
    <name evidence="8" type="ordered locus">Rcas_3167</name>
</gene>
<dbReference type="GO" id="GO:0050660">
    <property type="term" value="F:flavin adenine dinucleotide binding"/>
    <property type="evidence" value="ECO:0007669"/>
    <property type="project" value="InterPro"/>
</dbReference>
<dbReference type="OrthoDB" id="9770286at2"/>
<dbReference type="HOGENOM" id="CLU_034178_0_1_0"/>
<proteinExistence type="inferred from homology"/>
<evidence type="ECO:0000256" key="2">
    <source>
        <dbReference type="ARBA" id="ARBA00022448"/>
    </source>
</evidence>
<dbReference type="PIRSF" id="PIRSF000089">
    <property type="entry name" value="Electra_flavoP_a"/>
    <property type="match status" value="1"/>
</dbReference>
<dbReference type="InterPro" id="IPR014730">
    <property type="entry name" value="ETF_a/b_N"/>
</dbReference>
<reference evidence="8 9" key="1">
    <citation type="submission" date="2007-08" db="EMBL/GenBank/DDBJ databases">
        <title>Complete sequence of Roseiflexus castenholzii DSM 13941.</title>
        <authorList>
            <consortium name="US DOE Joint Genome Institute"/>
            <person name="Copeland A."/>
            <person name="Lucas S."/>
            <person name="Lapidus A."/>
            <person name="Barry K."/>
            <person name="Glavina del Rio T."/>
            <person name="Dalin E."/>
            <person name="Tice H."/>
            <person name="Pitluck S."/>
            <person name="Thompson L.S."/>
            <person name="Brettin T."/>
            <person name="Bruce D."/>
            <person name="Detter J.C."/>
            <person name="Han C."/>
            <person name="Tapia R."/>
            <person name="Schmutz J."/>
            <person name="Larimer F."/>
            <person name="Land M."/>
            <person name="Hauser L."/>
            <person name="Kyrpides N."/>
            <person name="Mikhailova N."/>
            <person name="Bryant D.A."/>
            <person name="Hanada S."/>
            <person name="Tsukatani Y."/>
            <person name="Richardson P."/>
        </authorList>
    </citation>
    <scope>NUCLEOTIDE SEQUENCE [LARGE SCALE GENOMIC DNA]</scope>
    <source>
        <strain evidence="9">DSM 13941 / HLO8</strain>
    </source>
</reference>
<evidence type="ECO:0000259" key="7">
    <source>
        <dbReference type="SMART" id="SM00893"/>
    </source>
</evidence>
<evidence type="ECO:0000313" key="9">
    <source>
        <dbReference type="Proteomes" id="UP000000263"/>
    </source>
</evidence>
<dbReference type="InterPro" id="IPR001308">
    <property type="entry name" value="ETF_a/FixB"/>
</dbReference>
<dbReference type="GO" id="GO:0009055">
    <property type="term" value="F:electron transfer activity"/>
    <property type="evidence" value="ECO:0007669"/>
    <property type="project" value="InterPro"/>
</dbReference>
<dbReference type="PANTHER" id="PTHR43153:SF1">
    <property type="entry name" value="ELECTRON TRANSFER FLAVOPROTEIN SUBUNIT ALPHA, MITOCHONDRIAL"/>
    <property type="match status" value="1"/>
</dbReference>
<keyword evidence="4 6" id="KW-0274">FAD</keyword>
<dbReference type="SUPFAM" id="SSF52402">
    <property type="entry name" value="Adenine nucleotide alpha hydrolases-like"/>
    <property type="match status" value="1"/>
</dbReference>
<evidence type="ECO:0000313" key="8">
    <source>
        <dbReference type="EMBL" id="ABU59221.1"/>
    </source>
</evidence>
<dbReference type="InterPro" id="IPR029035">
    <property type="entry name" value="DHS-like_NAD/FAD-binding_dom"/>
</dbReference>
<evidence type="ECO:0000256" key="6">
    <source>
        <dbReference type="PIRSR" id="PIRSR000089-1"/>
    </source>
</evidence>
<dbReference type="Gene3D" id="3.40.50.1220">
    <property type="entry name" value="TPP-binding domain"/>
    <property type="match status" value="1"/>
</dbReference>
<dbReference type="GO" id="GO:0033539">
    <property type="term" value="P:fatty acid beta-oxidation using acyl-CoA dehydrogenase"/>
    <property type="evidence" value="ECO:0007669"/>
    <property type="project" value="TreeGrafter"/>
</dbReference>
<dbReference type="STRING" id="383372.Rcas_3167"/>
<name>A7NNS7_ROSCS</name>
<keyword evidence="9" id="KW-1185">Reference proteome</keyword>
<dbReference type="Gene3D" id="3.40.50.620">
    <property type="entry name" value="HUPs"/>
    <property type="match status" value="1"/>
</dbReference>
<feature type="binding site" evidence="6">
    <location>
        <begin position="254"/>
        <end position="258"/>
    </location>
    <ligand>
        <name>FAD</name>
        <dbReference type="ChEBI" id="CHEBI:57692"/>
    </ligand>
</feature>
<dbReference type="RefSeq" id="WP_012121645.1">
    <property type="nucleotide sequence ID" value="NC_009767.1"/>
</dbReference>
<evidence type="ECO:0000256" key="4">
    <source>
        <dbReference type="ARBA" id="ARBA00022827"/>
    </source>
</evidence>
<dbReference type="PROSITE" id="PS00696">
    <property type="entry name" value="ETF_ALPHA"/>
    <property type="match status" value="1"/>
</dbReference>
<dbReference type="SUPFAM" id="SSF52467">
    <property type="entry name" value="DHS-like NAD/FAD-binding domain"/>
    <property type="match status" value="1"/>
</dbReference>